<protein>
    <submittedName>
        <fullName evidence="5">Winged helix-turn-helix transcriptional regulator</fullName>
    </submittedName>
</protein>
<evidence type="ECO:0000313" key="6">
    <source>
        <dbReference type="Proteomes" id="UP001595900"/>
    </source>
</evidence>
<dbReference type="PANTHER" id="PTHR33204:SF18">
    <property type="entry name" value="TRANSCRIPTIONAL REGULATORY PROTEIN"/>
    <property type="match status" value="1"/>
</dbReference>
<dbReference type="EMBL" id="JBHSCN010000002">
    <property type="protein sequence ID" value="MFC4242487.1"/>
    <property type="molecule type" value="Genomic_DNA"/>
</dbReference>
<reference evidence="6" key="1">
    <citation type="journal article" date="2019" name="Int. J. Syst. Evol. Microbiol.">
        <title>The Global Catalogue of Microorganisms (GCM) 10K type strain sequencing project: providing services to taxonomists for standard genome sequencing and annotation.</title>
        <authorList>
            <consortium name="The Broad Institute Genomics Platform"/>
            <consortium name="The Broad Institute Genome Sequencing Center for Infectious Disease"/>
            <person name="Wu L."/>
            <person name="Ma J."/>
        </authorList>
    </citation>
    <scope>NUCLEOTIDE SEQUENCE [LARGE SCALE GENOMIC DNA]</scope>
    <source>
        <strain evidence="6">CGMCC 1.10363</strain>
    </source>
</reference>
<dbReference type="SUPFAM" id="SSF46785">
    <property type="entry name" value="Winged helix' DNA-binding domain"/>
    <property type="match status" value="1"/>
</dbReference>
<keyword evidence="6" id="KW-1185">Reference proteome</keyword>
<organism evidence="5 6">
    <name type="scientific">Gryllotalpicola reticulitermitis</name>
    <dbReference type="NCBI Taxonomy" id="1184153"/>
    <lineage>
        <taxon>Bacteria</taxon>
        <taxon>Bacillati</taxon>
        <taxon>Actinomycetota</taxon>
        <taxon>Actinomycetes</taxon>
        <taxon>Micrococcales</taxon>
        <taxon>Microbacteriaceae</taxon>
        <taxon>Gryllotalpicola</taxon>
    </lineage>
</organism>
<dbReference type="PANTHER" id="PTHR33204">
    <property type="entry name" value="TRANSCRIPTIONAL REGULATOR, MARR FAMILY"/>
    <property type="match status" value="1"/>
</dbReference>
<evidence type="ECO:0000256" key="2">
    <source>
        <dbReference type="ARBA" id="ARBA00023125"/>
    </source>
</evidence>
<evidence type="ECO:0000256" key="1">
    <source>
        <dbReference type="ARBA" id="ARBA00023015"/>
    </source>
</evidence>
<proteinExistence type="predicted"/>
<dbReference type="InterPro" id="IPR002577">
    <property type="entry name" value="HTH_HxlR"/>
</dbReference>
<dbReference type="Gene3D" id="1.10.10.10">
    <property type="entry name" value="Winged helix-like DNA-binding domain superfamily/Winged helix DNA-binding domain"/>
    <property type="match status" value="1"/>
</dbReference>
<dbReference type="InterPro" id="IPR036388">
    <property type="entry name" value="WH-like_DNA-bd_sf"/>
</dbReference>
<dbReference type="InterPro" id="IPR036390">
    <property type="entry name" value="WH_DNA-bd_sf"/>
</dbReference>
<dbReference type="Proteomes" id="UP001595900">
    <property type="component" value="Unassembled WGS sequence"/>
</dbReference>
<gene>
    <name evidence="5" type="ORF">ACFOYW_03800</name>
</gene>
<evidence type="ECO:0000259" key="4">
    <source>
        <dbReference type="PROSITE" id="PS51118"/>
    </source>
</evidence>
<sequence length="176" mass="19460">MAKVPENPCSVARSLGVLGERWTFLILRDAFEGVTRFDEFRESLGIATDVLTARLATLVEYGVMEKAEYHEPGARRRYSYLLTPAGRELFVIIAGLQQWGDRHLPWRGGPSLLRVDATTGEPVHLGFIGTDGREVAADDVAMIPTASYPRDRLAARQSAAARGSRSPARHLLSRIE</sequence>
<accession>A0ABV8Q4Y8</accession>
<comment type="caution">
    <text evidence="5">The sequence shown here is derived from an EMBL/GenBank/DDBJ whole genome shotgun (WGS) entry which is preliminary data.</text>
</comment>
<evidence type="ECO:0000256" key="3">
    <source>
        <dbReference type="ARBA" id="ARBA00023163"/>
    </source>
</evidence>
<feature type="domain" description="HTH hxlR-type" evidence="4">
    <location>
        <begin position="9"/>
        <end position="108"/>
    </location>
</feature>
<keyword evidence="2" id="KW-0238">DNA-binding</keyword>
<name>A0ABV8Q4Y8_9MICO</name>
<keyword evidence="3" id="KW-0804">Transcription</keyword>
<evidence type="ECO:0000313" key="5">
    <source>
        <dbReference type="EMBL" id="MFC4242487.1"/>
    </source>
</evidence>
<keyword evidence="1" id="KW-0805">Transcription regulation</keyword>
<dbReference type="PROSITE" id="PS51118">
    <property type="entry name" value="HTH_HXLR"/>
    <property type="match status" value="1"/>
</dbReference>
<dbReference type="Pfam" id="PF01638">
    <property type="entry name" value="HxlR"/>
    <property type="match status" value="1"/>
</dbReference>
<dbReference type="RefSeq" id="WP_390227321.1">
    <property type="nucleotide sequence ID" value="NZ_JBHSCN010000002.1"/>
</dbReference>